<evidence type="ECO:0000313" key="1">
    <source>
        <dbReference type="EMBL" id="KAJ9597814.1"/>
    </source>
</evidence>
<reference evidence="1" key="2">
    <citation type="submission" date="2023-05" db="EMBL/GenBank/DDBJ databases">
        <authorList>
            <person name="Fouks B."/>
        </authorList>
    </citation>
    <scope>NUCLEOTIDE SEQUENCE</scope>
    <source>
        <strain evidence="1">Stay&amp;Tobe</strain>
        <tissue evidence="1">Testes</tissue>
    </source>
</reference>
<accession>A0AAD8AF15</accession>
<name>A0AAD8AF15_DIPPU</name>
<protein>
    <submittedName>
        <fullName evidence="1">Uncharacterized protein</fullName>
    </submittedName>
</protein>
<dbReference type="AlphaFoldDB" id="A0AAD8AF15"/>
<dbReference type="Proteomes" id="UP001233999">
    <property type="component" value="Unassembled WGS sequence"/>
</dbReference>
<gene>
    <name evidence="1" type="ORF">L9F63_011309</name>
</gene>
<dbReference type="EMBL" id="JASPKZ010001584">
    <property type="protein sequence ID" value="KAJ9597814.1"/>
    <property type="molecule type" value="Genomic_DNA"/>
</dbReference>
<comment type="caution">
    <text evidence="1">The sequence shown here is derived from an EMBL/GenBank/DDBJ whole genome shotgun (WGS) entry which is preliminary data.</text>
</comment>
<reference evidence="1" key="1">
    <citation type="journal article" date="2023" name="IScience">
        <title>Live-bearing cockroach genome reveals convergent evolutionary mechanisms linked to viviparity in insects and beyond.</title>
        <authorList>
            <person name="Fouks B."/>
            <person name="Harrison M.C."/>
            <person name="Mikhailova A.A."/>
            <person name="Marchal E."/>
            <person name="English S."/>
            <person name="Carruthers M."/>
            <person name="Jennings E.C."/>
            <person name="Chiamaka E.L."/>
            <person name="Frigard R.A."/>
            <person name="Pippel M."/>
            <person name="Attardo G.M."/>
            <person name="Benoit J.B."/>
            <person name="Bornberg-Bauer E."/>
            <person name="Tobe S.S."/>
        </authorList>
    </citation>
    <scope>NUCLEOTIDE SEQUENCE</scope>
    <source>
        <strain evidence="1">Stay&amp;Tobe</strain>
    </source>
</reference>
<feature type="non-terminal residue" evidence="1">
    <location>
        <position position="169"/>
    </location>
</feature>
<sequence>SVKSIYNSMLFELWKKCCRYGYSQFQTLLACYSGVKSKGEFLPLTLVQLKHQSQRSKLMLGGTTYLNISKDRRSAYSNSIIRIYFLEFNIAKKFYREITQEQCHKRKTTKSNKSRETYTRKPLLAGLITKCRHTTTFWDPYRTETYKLMIGRSMKHGEKKKKESMNYNE</sequence>
<proteinExistence type="predicted"/>
<evidence type="ECO:0000313" key="2">
    <source>
        <dbReference type="Proteomes" id="UP001233999"/>
    </source>
</evidence>
<organism evidence="1 2">
    <name type="scientific">Diploptera punctata</name>
    <name type="common">Pacific beetle cockroach</name>
    <dbReference type="NCBI Taxonomy" id="6984"/>
    <lineage>
        <taxon>Eukaryota</taxon>
        <taxon>Metazoa</taxon>
        <taxon>Ecdysozoa</taxon>
        <taxon>Arthropoda</taxon>
        <taxon>Hexapoda</taxon>
        <taxon>Insecta</taxon>
        <taxon>Pterygota</taxon>
        <taxon>Neoptera</taxon>
        <taxon>Polyneoptera</taxon>
        <taxon>Dictyoptera</taxon>
        <taxon>Blattodea</taxon>
        <taxon>Blaberoidea</taxon>
        <taxon>Blaberidae</taxon>
        <taxon>Diplopterinae</taxon>
        <taxon>Diploptera</taxon>
    </lineage>
</organism>
<feature type="non-terminal residue" evidence="1">
    <location>
        <position position="1"/>
    </location>
</feature>
<keyword evidence="2" id="KW-1185">Reference proteome</keyword>